<gene>
    <name evidence="1" type="ORF">A0J61_09256</name>
</gene>
<dbReference type="Proteomes" id="UP000093000">
    <property type="component" value="Unassembled WGS sequence"/>
</dbReference>
<protein>
    <submittedName>
        <fullName evidence="1">Uncharacterized protein</fullName>
    </submittedName>
</protein>
<dbReference type="OrthoDB" id="2277358at2759"/>
<organism evidence="1 2">
    <name type="scientific">Choanephora cucurbitarum</name>
    <dbReference type="NCBI Taxonomy" id="101091"/>
    <lineage>
        <taxon>Eukaryota</taxon>
        <taxon>Fungi</taxon>
        <taxon>Fungi incertae sedis</taxon>
        <taxon>Mucoromycota</taxon>
        <taxon>Mucoromycotina</taxon>
        <taxon>Mucoromycetes</taxon>
        <taxon>Mucorales</taxon>
        <taxon>Mucorineae</taxon>
        <taxon>Choanephoraceae</taxon>
        <taxon>Choanephoroideae</taxon>
        <taxon>Choanephora</taxon>
    </lineage>
</organism>
<accession>A0A1C7N5R9</accession>
<proteinExistence type="predicted"/>
<evidence type="ECO:0000313" key="2">
    <source>
        <dbReference type="Proteomes" id="UP000093000"/>
    </source>
</evidence>
<comment type="caution">
    <text evidence="1">The sequence shown here is derived from an EMBL/GenBank/DDBJ whole genome shotgun (WGS) entry which is preliminary data.</text>
</comment>
<name>A0A1C7N5R9_9FUNG</name>
<evidence type="ECO:0000313" key="1">
    <source>
        <dbReference type="EMBL" id="OBZ82694.1"/>
    </source>
</evidence>
<dbReference type="InParanoid" id="A0A1C7N5R9"/>
<dbReference type="AlphaFoldDB" id="A0A1C7N5R9"/>
<reference evidence="1 2" key="1">
    <citation type="submission" date="2016-03" db="EMBL/GenBank/DDBJ databases">
        <title>Choanephora cucurbitarum.</title>
        <authorList>
            <person name="Min B."/>
            <person name="Park H."/>
            <person name="Park J.-H."/>
            <person name="Shin H.-D."/>
            <person name="Choi I.-G."/>
        </authorList>
    </citation>
    <scope>NUCLEOTIDE SEQUENCE [LARGE SCALE GENOMIC DNA]</scope>
    <source>
        <strain evidence="1 2">KUS-F28377</strain>
    </source>
</reference>
<sequence>MDISKKYEDYKLECDVEKTSLNYFKENSAKEWCFKSYLNKAHPEIRKYKRKNINYIYFCYLDDLKWIEDNKSLPREIRNYALNLKRDKLSTEELEKCTFPKPSDHQPIYTMHVSNNNCDVKIATNQEIYYCSNSRSTKRKLNKNEEKDRTKRTNIEDTDEDELTKKWKLFLEKAKHNPLIHKYSPAKNDIICCGEGISNKPSYPEDIYREYKQKHPEKKACFIDKKFIKYIDRVIDSSSIKQYKRNVQSTKELGDGELEEQAEFLNDFFLATYHMYQSLATPFHSESVFTYCLILPYLEMIAFHLSEIGDLKAACLPGEETLLSMSKCLKEKNGHFVYLADGVLRLQNLHDVELLLLEVSGTFLNTDMSKINFDHHKGMFGTLSMLKNIAKQFKYGDIKLFEKIKLFFLQGAGNRLRCWSVVYTDDVSHMWLEDTLLLKYDFEDKEEFLPRALNFFLNLKNNIQETLVALKELKESHKDNLRQSRYDISPSLLTDVVKPTIVRLTQSEHAKNMSSVGPFESSDTE</sequence>
<keyword evidence="2" id="KW-1185">Reference proteome</keyword>
<dbReference type="EMBL" id="LUGH01000809">
    <property type="protein sequence ID" value="OBZ82694.1"/>
    <property type="molecule type" value="Genomic_DNA"/>
</dbReference>